<comment type="caution">
    <text evidence="4">The sequence shown here is derived from an EMBL/GenBank/DDBJ whole genome shotgun (WGS) entry which is preliminary data.</text>
</comment>
<evidence type="ECO:0000256" key="1">
    <source>
        <dbReference type="SAM" id="MobiDB-lite"/>
    </source>
</evidence>
<reference evidence="4 5" key="1">
    <citation type="submission" date="2018-10" db="EMBL/GenBank/DDBJ databases">
        <title>Kocuria tytonicola, new bacteria from the preen glands of American barn owls (Tyto furcata).</title>
        <authorList>
            <person name="Braun M.S."/>
            <person name="Wang E."/>
            <person name="Zimmermann S."/>
            <person name="Boutin S."/>
            <person name="Wagner H."/>
            <person name="Wink M."/>
        </authorList>
    </citation>
    <scope>NUCLEOTIDE SEQUENCE [LARGE SCALE GENOMIC DNA]</scope>
    <source>
        <strain evidence="4 5">473</strain>
    </source>
</reference>
<feature type="transmembrane region" description="Helical" evidence="2">
    <location>
        <begin position="265"/>
        <end position="285"/>
    </location>
</feature>
<keyword evidence="2" id="KW-0472">Membrane</keyword>
<dbReference type="InterPro" id="IPR014529">
    <property type="entry name" value="UCP026631"/>
</dbReference>
<sequence>MDGEWHRVHLLTPFVRSWLLLVALVWGFANTFVDDVVSSFVKHEPIQVDVGGAVRVVGAGLGLAVLCGVLGVLIGLGLLSWWFTRYQITGEHVRFRSGWLFRTQRQARLDRVQGIDVERRFLPRVLGLSSLKFDVADGGSSVLELSYLGRDHARELRSQLLVAAHRAAERQETARATSPAAVPDAEAGSAGADPAPGTRSGRSREGVDVRVAQKYGILSERDELRRVFTVPTARVLLALVCSPPAVVLLLLALLTAGLSVWFPEALVVVLPTAVPPLLGVVSGLYSRLERSWGFTLSEVPEGVRTRSGLFNERSSTIPTGRVQALEVTAPLLWRFFGGHRVTVTTAGKGGAGGTETLGSVVLPVGTWEQVRDVLELVLPLEQTPTDLVTEGLRGIGGSENFTTSPRRARWLDPLTWRRTGFAMDEAVLVLRRGRLARHASVVPHHKTQSAALSQGPLERRFGLSDLSVHVTPGSVTTAVAHLDVADARALLERHTQLARAARARVGARAPERPWSTAAPAPDTVR</sequence>
<feature type="domain" description="YdbS-like PH" evidence="3">
    <location>
        <begin position="416"/>
        <end position="492"/>
    </location>
</feature>
<feature type="region of interest" description="Disordered" evidence="1">
    <location>
        <begin position="171"/>
        <end position="205"/>
    </location>
</feature>
<dbReference type="AlphaFoldDB" id="A0A3L9KYI6"/>
<feature type="transmembrane region" description="Helical" evidence="2">
    <location>
        <begin position="14"/>
        <end position="33"/>
    </location>
</feature>
<dbReference type="Proteomes" id="UP000277871">
    <property type="component" value="Unassembled WGS sequence"/>
</dbReference>
<dbReference type="PANTHER" id="PTHR34473">
    <property type="entry name" value="UPF0699 TRANSMEMBRANE PROTEIN YDBS"/>
    <property type="match status" value="1"/>
</dbReference>
<evidence type="ECO:0000313" key="5">
    <source>
        <dbReference type="Proteomes" id="UP000277871"/>
    </source>
</evidence>
<feature type="transmembrane region" description="Helical" evidence="2">
    <location>
        <begin position="53"/>
        <end position="79"/>
    </location>
</feature>
<evidence type="ECO:0000259" key="3">
    <source>
        <dbReference type="Pfam" id="PF03703"/>
    </source>
</evidence>
<dbReference type="Pfam" id="PF03703">
    <property type="entry name" value="bPH_2"/>
    <property type="match status" value="3"/>
</dbReference>
<keyword evidence="2" id="KW-0812">Transmembrane</keyword>
<feature type="region of interest" description="Disordered" evidence="1">
    <location>
        <begin position="503"/>
        <end position="525"/>
    </location>
</feature>
<evidence type="ECO:0000313" key="4">
    <source>
        <dbReference type="EMBL" id="RLY91693.1"/>
    </source>
</evidence>
<organism evidence="4 5">
    <name type="scientific">Kocuria tytonicola</name>
    <dbReference type="NCBI Taxonomy" id="2055946"/>
    <lineage>
        <taxon>Bacteria</taxon>
        <taxon>Bacillati</taxon>
        <taxon>Actinomycetota</taxon>
        <taxon>Actinomycetes</taxon>
        <taxon>Micrococcales</taxon>
        <taxon>Micrococcaceae</taxon>
        <taxon>Kocuria</taxon>
    </lineage>
</organism>
<feature type="domain" description="YdbS-like PH" evidence="3">
    <location>
        <begin position="301"/>
        <end position="357"/>
    </location>
</feature>
<feature type="transmembrane region" description="Helical" evidence="2">
    <location>
        <begin position="235"/>
        <end position="259"/>
    </location>
</feature>
<gene>
    <name evidence="4" type="ORF">EAE32_10765</name>
</gene>
<dbReference type="PANTHER" id="PTHR34473:SF2">
    <property type="entry name" value="UPF0699 TRANSMEMBRANE PROTEIN YDBT"/>
    <property type="match status" value="1"/>
</dbReference>
<feature type="domain" description="YdbS-like PH" evidence="3">
    <location>
        <begin position="81"/>
        <end position="160"/>
    </location>
</feature>
<dbReference type="EMBL" id="RDEX01000003">
    <property type="protein sequence ID" value="RLY91693.1"/>
    <property type="molecule type" value="Genomic_DNA"/>
</dbReference>
<dbReference type="InterPro" id="IPR005182">
    <property type="entry name" value="YdbS-like_PH"/>
</dbReference>
<accession>A0A3L9KYI6</accession>
<keyword evidence="2" id="KW-1133">Transmembrane helix</keyword>
<evidence type="ECO:0000256" key="2">
    <source>
        <dbReference type="SAM" id="Phobius"/>
    </source>
</evidence>
<protein>
    <recommendedName>
        <fullName evidence="3">YdbS-like PH domain-containing protein</fullName>
    </recommendedName>
</protein>
<dbReference type="PIRSF" id="PIRSF026631">
    <property type="entry name" value="UCP026631"/>
    <property type="match status" value="1"/>
</dbReference>
<keyword evidence="5" id="KW-1185">Reference proteome</keyword>
<proteinExistence type="predicted"/>
<name>A0A3L9KYI6_9MICC</name>